<dbReference type="OrthoDB" id="6329284at2759"/>
<keyword evidence="3 6" id="KW-0831">Ubiquinone biosynthesis</keyword>
<dbReference type="FunFam" id="3.40.50.150:FF:000064">
    <property type="entry name" value="2-methoxy-6-polyprenyl-1,4-benzoquinol methylase, mitochondrial"/>
    <property type="match status" value="1"/>
</dbReference>
<dbReference type="Proteomes" id="UP000038040">
    <property type="component" value="Unplaced"/>
</dbReference>
<evidence type="ECO:0000313" key="10">
    <source>
        <dbReference type="WBParaSite" id="DME_0000068001-mRNA-1"/>
    </source>
</evidence>
<keyword evidence="6" id="KW-0496">Mitochondrion</keyword>
<evidence type="ECO:0000256" key="5">
    <source>
        <dbReference type="ARBA" id="ARBA00046387"/>
    </source>
</evidence>
<dbReference type="AlphaFoldDB" id="A0A0N4U208"/>
<dbReference type="GO" id="GO:0032259">
    <property type="term" value="P:methylation"/>
    <property type="evidence" value="ECO:0007669"/>
    <property type="project" value="UniProtKB-KW"/>
</dbReference>
<dbReference type="HAMAP" id="MF_01813">
    <property type="entry name" value="MenG_UbiE_methyltr"/>
    <property type="match status" value="1"/>
</dbReference>
<accession>A0A0N4U208</accession>
<protein>
    <recommendedName>
        <fullName evidence="6">2-methoxy-6-polyprenyl-1,4-benzoquinol methylase, mitochondrial</fullName>
        <ecNumber evidence="6">2.1.1.201</ecNumber>
    </recommendedName>
    <alternativeName>
        <fullName evidence="6">Ubiquinone biosynthesis methyltransferase COQ5</fullName>
    </alternativeName>
</protein>
<reference evidence="7 9" key="2">
    <citation type="submission" date="2018-11" db="EMBL/GenBank/DDBJ databases">
        <authorList>
            <consortium name="Pathogen Informatics"/>
        </authorList>
    </citation>
    <scope>NUCLEOTIDE SEQUENCE [LARGE SCALE GENOMIC DNA]</scope>
</reference>
<comment type="subunit">
    <text evidence="5">Component of a multi-subunit COQ enzyme complex, composed of at least COQ3, COQ4, COQ5, COQ6, COQ7 and COQ9. Interacts with PYURF; the interaction is direct, stabilizes COQ5 protein and associates PYURF with COQ enzyme complex.</text>
</comment>
<dbReference type="GO" id="GO:0031314">
    <property type="term" value="C:extrinsic component of mitochondrial inner membrane"/>
    <property type="evidence" value="ECO:0007669"/>
    <property type="project" value="UniProtKB-UniRule"/>
</dbReference>
<dbReference type="NCBIfam" id="TIGR01934">
    <property type="entry name" value="MenG_MenH_UbiE"/>
    <property type="match status" value="1"/>
</dbReference>
<dbReference type="Gene3D" id="3.40.50.150">
    <property type="entry name" value="Vaccinia Virus protein VP39"/>
    <property type="match status" value="1"/>
</dbReference>
<keyword evidence="1 6" id="KW-0489">Methyltransferase</keyword>
<comment type="pathway">
    <text evidence="6">Cofactor biosynthesis; ubiquinone biosynthesis.</text>
</comment>
<name>A0A0N4U208_DRAME</name>
<dbReference type="PROSITE" id="PS01183">
    <property type="entry name" value="UBIE_1"/>
    <property type="match status" value="1"/>
</dbReference>
<sequence>MLSEEEVVESERSLFSVHDLFARVAVKYDLMNDAMSMGMHRLWKDYFVEQLELTSNTTMLDMAGGTGDIAFRAIKKIQQGLGKGSVTVCDINENMMGVGQKRAVSNRSIDKTRLVWVCCDAELLPFDDNSFDVYTIAFGIRNCTHIEKVLAESIRVLKAGGKFACLEFSRVDPLLKPFYDFYSFQIIPVMGEIIAGEYNSYRYLVESVRKFPDQIEFAKMLMGVGYEIVRYENLSCGICSIHTGIKRNSPDSL</sequence>
<feature type="binding site" evidence="6">
    <location>
        <position position="90"/>
    </location>
    <ligand>
        <name>S-adenosyl-L-methionine</name>
        <dbReference type="ChEBI" id="CHEBI:59789"/>
    </ligand>
</feature>
<proteinExistence type="inferred from homology"/>
<feature type="binding site" evidence="6">
    <location>
        <begin position="120"/>
        <end position="121"/>
    </location>
    <ligand>
        <name>S-adenosyl-L-methionine</name>
        <dbReference type="ChEBI" id="CHEBI:59789"/>
    </ligand>
</feature>
<organism evidence="8 10">
    <name type="scientific">Dracunculus medinensis</name>
    <name type="common">Guinea worm</name>
    <dbReference type="NCBI Taxonomy" id="318479"/>
    <lineage>
        <taxon>Eukaryota</taxon>
        <taxon>Metazoa</taxon>
        <taxon>Ecdysozoa</taxon>
        <taxon>Nematoda</taxon>
        <taxon>Chromadorea</taxon>
        <taxon>Rhabditida</taxon>
        <taxon>Spirurina</taxon>
        <taxon>Dracunculoidea</taxon>
        <taxon>Dracunculidae</taxon>
        <taxon>Dracunculus</taxon>
    </lineage>
</organism>
<evidence type="ECO:0000256" key="2">
    <source>
        <dbReference type="ARBA" id="ARBA00022679"/>
    </source>
</evidence>
<comment type="caution">
    <text evidence="6">Lacks conserved residue(s) required for the propagation of feature annotation.</text>
</comment>
<dbReference type="SUPFAM" id="SSF53335">
    <property type="entry name" value="S-adenosyl-L-methionine-dependent methyltransferases"/>
    <property type="match status" value="1"/>
</dbReference>
<keyword evidence="4 6" id="KW-0949">S-adenosyl-L-methionine</keyword>
<dbReference type="InterPro" id="IPR023576">
    <property type="entry name" value="UbiE/COQ5_MeTrFase_CS"/>
</dbReference>
<evidence type="ECO:0000256" key="4">
    <source>
        <dbReference type="ARBA" id="ARBA00022691"/>
    </source>
</evidence>
<evidence type="ECO:0000313" key="8">
    <source>
        <dbReference type="Proteomes" id="UP000038040"/>
    </source>
</evidence>
<dbReference type="InterPro" id="IPR029063">
    <property type="entry name" value="SAM-dependent_MTases_sf"/>
</dbReference>
<dbReference type="Proteomes" id="UP000274756">
    <property type="component" value="Unassembled WGS sequence"/>
</dbReference>
<dbReference type="PANTHER" id="PTHR43591">
    <property type="entry name" value="METHYLTRANSFERASE"/>
    <property type="match status" value="1"/>
</dbReference>
<dbReference type="EMBL" id="UYYG01001151">
    <property type="protein sequence ID" value="VDN55067.1"/>
    <property type="molecule type" value="Genomic_DNA"/>
</dbReference>
<dbReference type="PANTHER" id="PTHR43591:SF24">
    <property type="entry name" value="2-METHOXY-6-POLYPRENYL-1,4-BENZOQUINOL METHYLASE, MITOCHONDRIAL"/>
    <property type="match status" value="1"/>
</dbReference>
<evidence type="ECO:0000256" key="1">
    <source>
        <dbReference type="ARBA" id="ARBA00022603"/>
    </source>
</evidence>
<dbReference type="CDD" id="cd02440">
    <property type="entry name" value="AdoMet_MTases"/>
    <property type="match status" value="1"/>
</dbReference>
<comment type="similarity">
    <text evidence="6">Belongs to the class I-like SAM-binding methyltransferase superfamily. MenG/UbiE family.</text>
</comment>
<dbReference type="STRING" id="318479.A0A0N4U208"/>
<dbReference type="PROSITE" id="PS51608">
    <property type="entry name" value="SAM_MT_UBIE"/>
    <property type="match status" value="1"/>
</dbReference>
<evidence type="ECO:0000313" key="9">
    <source>
        <dbReference type="Proteomes" id="UP000274756"/>
    </source>
</evidence>
<reference evidence="10" key="1">
    <citation type="submission" date="2017-02" db="UniProtKB">
        <authorList>
            <consortium name="WormBaseParasite"/>
        </authorList>
    </citation>
    <scope>IDENTIFICATION</scope>
</reference>
<comment type="function">
    <text evidence="6">Methyltransferase required for the conversion of 2-polyprenyl-6-methoxy-1,4-benzoquinol (DDMQH2) to 2-polyprenyl-3-methyl-6-methoxy-1,4-benzoquinol (DMQH2).</text>
</comment>
<keyword evidence="6" id="KW-0472">Membrane</keyword>
<dbReference type="InterPro" id="IPR004033">
    <property type="entry name" value="UbiE/COQ5_MeTrFase"/>
</dbReference>
<evidence type="ECO:0000313" key="7">
    <source>
        <dbReference type="EMBL" id="VDN55067.1"/>
    </source>
</evidence>
<dbReference type="EC" id="2.1.1.201" evidence="6"/>
<keyword evidence="2 6" id="KW-0808">Transferase</keyword>
<dbReference type="UniPathway" id="UPA00232"/>
<comment type="subcellular location">
    <subcellularLocation>
        <location evidence="6">Mitochondrion inner membrane</location>
        <topology evidence="6">Peripheral membrane protein</topology>
        <orientation evidence="6">Matrix side</orientation>
    </subcellularLocation>
</comment>
<comment type="catalytic activity">
    <reaction evidence="6">
        <text>a 2-methoxy-6-(all-trans-polyprenyl)benzene-1,4-diol + S-adenosyl-L-methionine = a 5-methoxy-2-methyl-3-(all-trans-polyprenyl)benzene-1,4-diol + S-adenosyl-L-homocysteine + H(+)</text>
        <dbReference type="Rhea" id="RHEA:28286"/>
        <dbReference type="Rhea" id="RHEA-COMP:10858"/>
        <dbReference type="Rhea" id="RHEA-COMP:10859"/>
        <dbReference type="ChEBI" id="CHEBI:15378"/>
        <dbReference type="ChEBI" id="CHEBI:57856"/>
        <dbReference type="ChEBI" id="CHEBI:59789"/>
        <dbReference type="ChEBI" id="CHEBI:84166"/>
        <dbReference type="ChEBI" id="CHEBI:84167"/>
        <dbReference type="EC" id="2.1.1.201"/>
    </reaction>
</comment>
<keyword evidence="9" id="KW-1185">Reference proteome</keyword>
<gene>
    <name evidence="7" type="ORF">DME_LOCUS5040</name>
</gene>
<keyword evidence="6" id="KW-0999">Mitochondrion inner membrane</keyword>
<feature type="binding site" evidence="6">
    <location>
        <position position="66"/>
    </location>
    <ligand>
        <name>S-adenosyl-L-methionine</name>
        <dbReference type="ChEBI" id="CHEBI:59789"/>
    </ligand>
</feature>
<dbReference type="WBParaSite" id="DME_0000068001-mRNA-1">
    <property type="protein sequence ID" value="DME_0000068001-mRNA-1"/>
    <property type="gene ID" value="DME_0000068001"/>
</dbReference>
<dbReference type="GO" id="GO:0008425">
    <property type="term" value="F:2-methoxy-6-polyprenyl-1,4-benzoquinol methyltransferase activity"/>
    <property type="evidence" value="ECO:0007669"/>
    <property type="project" value="UniProtKB-UniRule"/>
</dbReference>
<dbReference type="Pfam" id="PF01209">
    <property type="entry name" value="Ubie_methyltran"/>
    <property type="match status" value="1"/>
</dbReference>
<evidence type="ECO:0000256" key="3">
    <source>
        <dbReference type="ARBA" id="ARBA00022688"/>
    </source>
</evidence>
<evidence type="ECO:0000256" key="6">
    <source>
        <dbReference type="HAMAP-Rule" id="MF_03191"/>
    </source>
</evidence>